<proteinExistence type="predicted"/>
<dbReference type="RefSeq" id="WP_209975727.1">
    <property type="nucleotide sequence ID" value="NZ_JAGGLB010000021.1"/>
</dbReference>
<evidence type="ECO:0000313" key="2">
    <source>
        <dbReference type="Proteomes" id="UP001519287"/>
    </source>
</evidence>
<evidence type="ECO:0000313" key="1">
    <source>
        <dbReference type="EMBL" id="MBP1993864.1"/>
    </source>
</evidence>
<protein>
    <submittedName>
        <fullName evidence="1">Uncharacterized protein</fullName>
    </submittedName>
</protein>
<organism evidence="1 2">
    <name type="scientific">Paenibacillus eucommiae</name>
    <dbReference type="NCBI Taxonomy" id="1355755"/>
    <lineage>
        <taxon>Bacteria</taxon>
        <taxon>Bacillati</taxon>
        <taxon>Bacillota</taxon>
        <taxon>Bacilli</taxon>
        <taxon>Bacillales</taxon>
        <taxon>Paenibacillaceae</taxon>
        <taxon>Paenibacillus</taxon>
    </lineage>
</organism>
<keyword evidence="2" id="KW-1185">Reference proteome</keyword>
<reference evidence="1 2" key="1">
    <citation type="submission" date="2021-03" db="EMBL/GenBank/DDBJ databases">
        <title>Genomic Encyclopedia of Type Strains, Phase IV (KMG-IV): sequencing the most valuable type-strain genomes for metagenomic binning, comparative biology and taxonomic classification.</title>
        <authorList>
            <person name="Goeker M."/>
        </authorList>
    </citation>
    <scope>NUCLEOTIDE SEQUENCE [LARGE SCALE GENOMIC DNA]</scope>
    <source>
        <strain evidence="1 2">DSM 26048</strain>
    </source>
</reference>
<comment type="caution">
    <text evidence="1">The sequence shown here is derived from an EMBL/GenBank/DDBJ whole genome shotgun (WGS) entry which is preliminary data.</text>
</comment>
<gene>
    <name evidence="1" type="ORF">J2Z66_005490</name>
</gene>
<dbReference type="Proteomes" id="UP001519287">
    <property type="component" value="Unassembled WGS sequence"/>
</dbReference>
<name>A0ABS4J1Z3_9BACL</name>
<sequence length="50" mass="6015">MKPRKIRSDWYIRKGLMLFWNKKRNRRKKHSNSRLAGIVAQYSGLKKLVG</sequence>
<dbReference type="EMBL" id="JAGGLB010000021">
    <property type="protein sequence ID" value="MBP1993864.1"/>
    <property type="molecule type" value="Genomic_DNA"/>
</dbReference>
<accession>A0ABS4J1Z3</accession>